<dbReference type="Proteomes" id="UP000606974">
    <property type="component" value="Unassembled WGS sequence"/>
</dbReference>
<accession>A0A8H7DYS4</accession>
<dbReference type="PANTHER" id="PTHR24148:SF73">
    <property type="entry name" value="HET DOMAIN PROTEIN (AFU_ORTHOLOGUE AFUA_8G01020)"/>
    <property type="match status" value="1"/>
</dbReference>
<evidence type="ECO:0000259" key="2">
    <source>
        <dbReference type="Pfam" id="PF06985"/>
    </source>
</evidence>
<sequence length="681" mass="76822">MPPLTKKKQKDSAGREENVNPYLKTGPNRISYWAGIRSFGSAILPYEDGETNVTAHCNELPAEEFKYGTSLKTEEGEIRLLHLFPGLEGDPVRCELRRAFLKDDPAYLALSYCWDELPGMKPILVDSCRMNVRANLAAALEQLRSHTRKTLVLWIDAVCINQSTEDDNLEKDAQVNQMHLIYTQAALVIGWLGPAQDYSDEAVILMDWVAKEAAVRSHGKNDFGKDDFDHQEQEILSELLVKYAGSQRIDLIIQSIGALFTRKWWFRVWIMQEVQLAKDVLMVCGDFGIPLDYLRRAFDAIARLGYTTKLGEMHSDTAKAVRRHITFTPPKMLSATSPQKLNLPVMSRGLEDIIAESNGLNATDPRDHIFALRSMANDFKELEVQVDYHKTIADVFTDTAKTLIKKRGALYILSWCQKTPAEVVFRKDLAKLPSWVPNWSSKFPQPIWMRLKNNYSLFSASGNPIGGSTPTPQFDGNVLKIAGHDFDVVKTISKQSWNHGTGTDKRFVVTMCIWEAKQLLGANWRKEYTTKTGHEIVLRTLVADTDLKLPNFEPVSANTRKLGRTFDAVIEQMKKQDPGILDEDFLAQRDHLYKLIARIFHGRTLFVTSRGYLGVGDERVKEGDKVCIFLGAPVPFILRDNGTKLGDGTKLNQLVGECYVHDIMYGGALYGNPATVTFAIR</sequence>
<organism evidence="3 4">
    <name type="scientific">Endocarpon pusillum</name>
    <dbReference type="NCBI Taxonomy" id="364733"/>
    <lineage>
        <taxon>Eukaryota</taxon>
        <taxon>Fungi</taxon>
        <taxon>Dikarya</taxon>
        <taxon>Ascomycota</taxon>
        <taxon>Pezizomycotina</taxon>
        <taxon>Eurotiomycetes</taxon>
        <taxon>Chaetothyriomycetidae</taxon>
        <taxon>Verrucariales</taxon>
        <taxon>Verrucariaceae</taxon>
        <taxon>Endocarpon</taxon>
    </lineage>
</organism>
<reference evidence="3" key="1">
    <citation type="submission" date="2020-02" db="EMBL/GenBank/DDBJ databases">
        <authorList>
            <person name="Palmer J.M."/>
        </authorList>
    </citation>
    <scope>NUCLEOTIDE SEQUENCE</scope>
    <source>
        <strain evidence="3">EPUS1.4</strain>
        <tissue evidence="3">Thallus</tissue>
    </source>
</reference>
<evidence type="ECO:0000256" key="1">
    <source>
        <dbReference type="SAM" id="MobiDB-lite"/>
    </source>
</evidence>
<name>A0A8H7DYS4_9EURO</name>
<dbReference type="OrthoDB" id="2157530at2759"/>
<keyword evidence="4" id="KW-1185">Reference proteome</keyword>
<evidence type="ECO:0000313" key="3">
    <source>
        <dbReference type="EMBL" id="KAF7503007.1"/>
    </source>
</evidence>
<protein>
    <recommendedName>
        <fullName evidence="2">Heterokaryon incompatibility domain-containing protein</fullName>
    </recommendedName>
</protein>
<evidence type="ECO:0000313" key="4">
    <source>
        <dbReference type="Proteomes" id="UP000606974"/>
    </source>
</evidence>
<dbReference type="InterPro" id="IPR052895">
    <property type="entry name" value="HetReg/Transcr_Mod"/>
</dbReference>
<feature type="region of interest" description="Disordered" evidence="1">
    <location>
        <begin position="1"/>
        <end position="21"/>
    </location>
</feature>
<dbReference type="Pfam" id="PF06985">
    <property type="entry name" value="HET"/>
    <property type="match status" value="1"/>
</dbReference>
<dbReference type="InterPro" id="IPR010730">
    <property type="entry name" value="HET"/>
</dbReference>
<dbReference type="EMBL" id="JAACFV010000203">
    <property type="protein sequence ID" value="KAF7503007.1"/>
    <property type="molecule type" value="Genomic_DNA"/>
</dbReference>
<gene>
    <name evidence="3" type="ORF">GJ744_004741</name>
</gene>
<proteinExistence type="predicted"/>
<dbReference type="AlphaFoldDB" id="A0A8H7DYS4"/>
<feature type="domain" description="Heterokaryon incompatibility" evidence="2">
    <location>
        <begin position="107"/>
        <end position="273"/>
    </location>
</feature>
<comment type="caution">
    <text evidence="3">The sequence shown here is derived from an EMBL/GenBank/DDBJ whole genome shotgun (WGS) entry which is preliminary data.</text>
</comment>
<dbReference type="Pfam" id="PF26639">
    <property type="entry name" value="Het-6_barrel"/>
    <property type="match status" value="1"/>
</dbReference>
<dbReference type="PANTHER" id="PTHR24148">
    <property type="entry name" value="ANKYRIN REPEAT DOMAIN-CONTAINING PROTEIN 39 HOMOLOG-RELATED"/>
    <property type="match status" value="1"/>
</dbReference>